<evidence type="ECO:0000313" key="1">
    <source>
        <dbReference type="EMBL" id="TRL36020.1"/>
    </source>
</evidence>
<dbReference type="EMBL" id="VJMF01000024">
    <property type="protein sequence ID" value="TRL36020.1"/>
    <property type="molecule type" value="Genomic_DNA"/>
</dbReference>
<dbReference type="AlphaFoldDB" id="A0A549T2C4"/>
<dbReference type="InterPro" id="IPR014710">
    <property type="entry name" value="RmlC-like_jellyroll"/>
</dbReference>
<dbReference type="InterPro" id="IPR011051">
    <property type="entry name" value="RmlC_Cupin_sf"/>
</dbReference>
<organism evidence="1 2">
    <name type="scientific">Methylosinus sporium</name>
    <dbReference type="NCBI Taxonomy" id="428"/>
    <lineage>
        <taxon>Bacteria</taxon>
        <taxon>Pseudomonadati</taxon>
        <taxon>Pseudomonadota</taxon>
        <taxon>Alphaproteobacteria</taxon>
        <taxon>Hyphomicrobiales</taxon>
        <taxon>Methylocystaceae</taxon>
        <taxon>Methylosinus</taxon>
    </lineage>
</organism>
<sequence>MAFAWSGRRGEIASRPYLWQGSGFHRETRVTRTFSLPLLLVARLAGAPAAALEAGGATQGPVLPVERTPFHVPAFRNDAVSMLNVWLPPHRVAPYHEHSRDFAYVVVRESPTLVQNWGDAAPTSIIWPRGAVGFGAFSKQSLTHRAENVGDMPLSIVGFELLEPAPKGRAPSESPAGFTQIIDNERLRGWRLALKPGEITPAFTQRAPGVRIVVEGGELIETDADGDGQNMALQPGDFQWRDAGPARALRNAGATTIELVEFEVK</sequence>
<comment type="caution">
    <text evidence="1">The sequence shown here is derived from an EMBL/GenBank/DDBJ whole genome shotgun (WGS) entry which is preliminary data.</text>
</comment>
<evidence type="ECO:0000313" key="2">
    <source>
        <dbReference type="Proteomes" id="UP000316781"/>
    </source>
</evidence>
<protein>
    <recommendedName>
        <fullName evidence="3">Cupin domain-containing protein</fullName>
    </recommendedName>
</protein>
<dbReference type="SUPFAM" id="SSF51182">
    <property type="entry name" value="RmlC-like cupins"/>
    <property type="match status" value="1"/>
</dbReference>
<dbReference type="Proteomes" id="UP000316781">
    <property type="component" value="Unassembled WGS sequence"/>
</dbReference>
<evidence type="ECO:0008006" key="3">
    <source>
        <dbReference type="Google" id="ProtNLM"/>
    </source>
</evidence>
<reference evidence="1 2" key="1">
    <citation type="submission" date="2019-07" db="EMBL/GenBank/DDBJ databases">
        <title>Ln-dependent methylotrophs.</title>
        <authorList>
            <person name="Tani A."/>
        </authorList>
    </citation>
    <scope>NUCLEOTIDE SEQUENCE [LARGE SCALE GENOMIC DNA]</scope>
    <source>
        <strain evidence="1 2">SM89A</strain>
    </source>
</reference>
<name>A0A549T2C4_METSR</name>
<gene>
    <name evidence="1" type="ORF">FM996_05715</name>
</gene>
<accession>A0A549T2C4</accession>
<dbReference type="RefSeq" id="WP_142862229.1">
    <property type="nucleotide sequence ID" value="NZ_VJMF01000024.1"/>
</dbReference>
<dbReference type="Gene3D" id="2.60.120.10">
    <property type="entry name" value="Jelly Rolls"/>
    <property type="match status" value="2"/>
</dbReference>
<proteinExistence type="predicted"/>